<gene>
    <name evidence="1" type="ORF">AABB24_016026</name>
</gene>
<organism evidence="1 2">
    <name type="scientific">Solanum stoloniferum</name>
    <dbReference type="NCBI Taxonomy" id="62892"/>
    <lineage>
        <taxon>Eukaryota</taxon>
        <taxon>Viridiplantae</taxon>
        <taxon>Streptophyta</taxon>
        <taxon>Embryophyta</taxon>
        <taxon>Tracheophyta</taxon>
        <taxon>Spermatophyta</taxon>
        <taxon>Magnoliopsida</taxon>
        <taxon>eudicotyledons</taxon>
        <taxon>Gunneridae</taxon>
        <taxon>Pentapetalae</taxon>
        <taxon>asterids</taxon>
        <taxon>lamiids</taxon>
        <taxon>Solanales</taxon>
        <taxon>Solanaceae</taxon>
        <taxon>Solanoideae</taxon>
        <taxon>Solaneae</taxon>
        <taxon>Solanum</taxon>
    </lineage>
</organism>
<dbReference type="AlphaFoldDB" id="A0ABD2TSL2"/>
<dbReference type="PANTHER" id="PTHR11440">
    <property type="entry name" value="LECITHIN-CHOLESTEROL ACYLTRANSFERASE-RELATED"/>
    <property type="match status" value="1"/>
</dbReference>
<dbReference type="Pfam" id="PF02450">
    <property type="entry name" value="LCAT"/>
    <property type="match status" value="1"/>
</dbReference>
<dbReference type="Proteomes" id="UP001627284">
    <property type="component" value="Unassembled WGS sequence"/>
</dbReference>
<reference evidence="1 2" key="1">
    <citation type="submission" date="2024-05" db="EMBL/GenBank/DDBJ databases">
        <title>De novo assembly of an allotetraploid wild potato.</title>
        <authorList>
            <person name="Hosaka A.J."/>
        </authorList>
    </citation>
    <scope>NUCLEOTIDE SEQUENCE [LARGE SCALE GENOMIC DNA]</scope>
    <source>
        <tissue evidence="1">Young leaves</tissue>
    </source>
</reference>
<accession>A0ABD2TSL2</accession>
<dbReference type="InterPro" id="IPR003386">
    <property type="entry name" value="LACT/PDAT_acylTrfase"/>
</dbReference>
<evidence type="ECO:0000313" key="1">
    <source>
        <dbReference type="EMBL" id="KAL3359259.1"/>
    </source>
</evidence>
<sequence length="230" mass="26281">MFNTFGSSIWMLPFSKYCTTDNLYRRHFSGGNRKYHHAYHCNEHELKSKYSGWPTNIINIEVPSIRAGNEVYPSVVETAQTNLSGMECGYPTQLSFSAREVSDGTFFKAIKNYDPDSERLFHLLKKSYHDDPILNPLTPWERPPLKNIFCIYGVDSKTEVGYYFAPSGKPYPDNWIITDVIYEIEGSLYSRSGNLVEGNPGATSGDETVRLIMITFISMTMSTSKGFFFY</sequence>
<comment type="caution">
    <text evidence="1">The sequence shown here is derived from an EMBL/GenBank/DDBJ whole genome shotgun (WGS) entry which is preliminary data.</text>
</comment>
<proteinExistence type="predicted"/>
<keyword evidence="2" id="KW-1185">Reference proteome</keyword>
<dbReference type="EMBL" id="JBJKTR010000009">
    <property type="protein sequence ID" value="KAL3359259.1"/>
    <property type="molecule type" value="Genomic_DNA"/>
</dbReference>
<name>A0ABD2TSL2_9SOLN</name>
<evidence type="ECO:0000313" key="2">
    <source>
        <dbReference type="Proteomes" id="UP001627284"/>
    </source>
</evidence>
<protein>
    <submittedName>
        <fullName evidence="1">Uncharacterized protein</fullName>
    </submittedName>
</protein>